<dbReference type="Proteomes" id="UP000011135">
    <property type="component" value="Unassembled WGS sequence"/>
</dbReference>
<organism evidence="1 2">
    <name type="scientific">Fulvivirga imtechensis AK7</name>
    <dbReference type="NCBI Taxonomy" id="1237149"/>
    <lineage>
        <taxon>Bacteria</taxon>
        <taxon>Pseudomonadati</taxon>
        <taxon>Bacteroidota</taxon>
        <taxon>Cytophagia</taxon>
        <taxon>Cytophagales</taxon>
        <taxon>Fulvivirgaceae</taxon>
        <taxon>Fulvivirga</taxon>
    </lineage>
</organism>
<evidence type="ECO:0000313" key="1">
    <source>
        <dbReference type="EMBL" id="ELR70072.1"/>
    </source>
</evidence>
<sequence length="1103" mass="124200">MNAGGVITRIIRDEPDDRKYHREYPEDISLSEPEAIEYIEAEADNPTFDAQPDLFTFNFLGFTGKFVFDRDGRPVLMPFQNFLIERIFTPTAPGVGYFKITTPDGVIYTFGNNGATETSKTYNAGSGCGKDYSFFSETAWYLTSIEHPLGDVIHFEYTNDFYVYAAGVSQTIAKFSSEEGNCEGVTCPQSPPIKTCVNKINLGVSILSRIWSENFGEVNFLAAKDRLDVHDYKLNEIQVVQPDGESSKFSFSYVFSNSQNNFANTLTEEQWKHRMFLESIVKSDDAGILFGEKYQFTYEDINALPPRLSYARDHWGYFNGVENEYLVAGDEKITDVFGRRVFEGLTADREPHPQYADKGILKKIIYPTGGTSEFVYEPNTFWGNEEIYPTKSSAALTAQGQASWPFTGSDELEIYNVQNQEVKILLTASMEEGHMLDETHDKAVMVVTDLTTNSEVFRQALTPDGSQSYYLNLTADHLYKCALEVGRGGITGSASFDYYPEKIRKKPANVVTGGLRIAEARNVDPVTGKGQVKKYHYGRLSSLESSGEISGTPNYFKSETNKLICYDNSYNPPVPICNKYVSCTYLTLYSNSLVNLYPTSGNNIYYRHVVITQGESGFNGAEEHEFNIHFDTPGLIVWGEPIVGAPNTNFGWNNGLKKGVKTYKTDARGNSILVRDVQNEYTTDTRNEREVPALVVRKLYQPTCPPESIYLCGEADVNKVISYHDCTVSHEHKYSLSYLGWVCIAEGSNTELVATWSHPCNGMNPGDHVTIPSALDHLDVLEYKNIGYWHYLTSITQKVYDENGLNPVVTREEYTYDNETHGLLTSKRILDGAGQVIEEQRIRYPDDFNDIENFATLKAKHIVSSPVKVEKSLNGVQSSGNIITYNDLGQQMAIYRYENNTERPLPAHDPAQVDKISYALDTELFYYDTSNNPKEIVSADGVKRSFIWGYNDTKLVAFASGAGATNIYFNGFEEAGIEGNARTGDKYHDSGSFTIPVEDQPQGEQLKMSYWYWDTDHWVFSGELDYTPTIATSGTRIDEIRVYPEGAEMTTYSYDLGVGVSTITDSNNVTSYYDYDDLGRVLEIKDDQGNILKKYKYQYSQSN</sequence>
<dbReference type="eggNOG" id="COG3209">
    <property type="taxonomic scope" value="Bacteria"/>
</dbReference>
<dbReference type="AlphaFoldDB" id="L8JRS9"/>
<reference evidence="1 2" key="1">
    <citation type="submission" date="2012-12" db="EMBL/GenBank/DDBJ databases">
        <title>Genome assembly of Fulvivirga imtechensis AK7.</title>
        <authorList>
            <person name="Nupur N."/>
            <person name="Khatri I."/>
            <person name="Kumar R."/>
            <person name="Subramanian S."/>
            <person name="Pinnaka A."/>
        </authorList>
    </citation>
    <scope>NUCLEOTIDE SEQUENCE [LARGE SCALE GENOMIC DNA]</scope>
    <source>
        <strain evidence="1 2">AK7</strain>
    </source>
</reference>
<name>L8JRS9_9BACT</name>
<keyword evidence="2" id="KW-1185">Reference proteome</keyword>
<gene>
    <name evidence="1" type="ORF">C900_04069</name>
</gene>
<protein>
    <recommendedName>
        <fullName evidence="3">YD repeat protein</fullName>
    </recommendedName>
</protein>
<proteinExistence type="predicted"/>
<dbReference type="EMBL" id="AMZN01000056">
    <property type="protein sequence ID" value="ELR70072.1"/>
    <property type="molecule type" value="Genomic_DNA"/>
</dbReference>
<accession>L8JRS9</accession>
<dbReference type="STRING" id="1237149.C900_04069"/>
<evidence type="ECO:0008006" key="3">
    <source>
        <dbReference type="Google" id="ProtNLM"/>
    </source>
</evidence>
<comment type="caution">
    <text evidence="1">The sequence shown here is derived from an EMBL/GenBank/DDBJ whole genome shotgun (WGS) entry which is preliminary data.</text>
</comment>
<evidence type="ECO:0000313" key="2">
    <source>
        <dbReference type="Proteomes" id="UP000011135"/>
    </source>
</evidence>